<evidence type="ECO:0000313" key="1">
    <source>
        <dbReference type="EMBL" id="TNH39399.1"/>
    </source>
</evidence>
<proteinExistence type="predicted"/>
<organism evidence="1 2">
    <name type="scientific">Paracoccus haeundaensis</name>
    <dbReference type="NCBI Taxonomy" id="225362"/>
    <lineage>
        <taxon>Bacteria</taxon>
        <taxon>Pseudomonadati</taxon>
        <taxon>Pseudomonadota</taxon>
        <taxon>Alphaproteobacteria</taxon>
        <taxon>Rhodobacterales</taxon>
        <taxon>Paracoccaceae</taxon>
        <taxon>Paracoccus</taxon>
    </lineage>
</organism>
<dbReference type="RefSeq" id="WP_139598562.1">
    <property type="nucleotide sequence ID" value="NZ_VDDC01000015.1"/>
</dbReference>
<comment type="caution">
    <text evidence="1">The sequence shown here is derived from an EMBL/GenBank/DDBJ whole genome shotgun (WGS) entry which is preliminary data.</text>
</comment>
<dbReference type="EMBL" id="VDDC01000015">
    <property type="protein sequence ID" value="TNH39399.1"/>
    <property type="molecule type" value="Genomic_DNA"/>
</dbReference>
<gene>
    <name evidence="1" type="ORF">FHD67_09490</name>
</gene>
<reference evidence="1 2" key="1">
    <citation type="submission" date="2019-06" db="EMBL/GenBank/DDBJ databases">
        <authorList>
            <person name="Li J."/>
        </authorList>
    </citation>
    <scope>NUCLEOTIDE SEQUENCE [LARGE SCALE GENOMIC DNA]</scope>
    <source>
        <strain evidence="1 2">CGMCC 1.8012</strain>
    </source>
</reference>
<keyword evidence="2" id="KW-1185">Reference proteome</keyword>
<dbReference type="AlphaFoldDB" id="A0A5C4R647"/>
<evidence type="ECO:0000313" key="2">
    <source>
        <dbReference type="Proteomes" id="UP000304880"/>
    </source>
</evidence>
<sequence>MALLKSKGALKLVEEDGHFKAQVDTDMGPMPLGSYVKDWSGSEEGKIYIKKATGGDAQGGTGARFAEQWTDATRGRLINIVFGLIKMASFFCALKCRQLLIPEDERHHWPLWRAWLHPAKIRLLPWR</sequence>
<name>A0A5C4R647_9RHOB</name>
<dbReference type="Proteomes" id="UP000304880">
    <property type="component" value="Unassembled WGS sequence"/>
</dbReference>
<accession>A0A5C4R647</accession>
<protein>
    <submittedName>
        <fullName evidence="1">Uncharacterized protein</fullName>
    </submittedName>
</protein>